<keyword evidence="9" id="KW-1185">Reference proteome</keyword>
<organism evidence="8 9">
    <name type="scientific">Limosilactobacillus alvi</name>
    <dbReference type="NCBI Taxonomy" id="990412"/>
    <lineage>
        <taxon>Bacteria</taxon>
        <taxon>Bacillati</taxon>
        <taxon>Bacillota</taxon>
        <taxon>Bacilli</taxon>
        <taxon>Lactobacillales</taxon>
        <taxon>Lactobacillaceae</taxon>
        <taxon>Limosilactobacillus</taxon>
    </lineage>
</organism>
<dbReference type="InterPro" id="IPR039420">
    <property type="entry name" value="WalR-like"/>
</dbReference>
<dbReference type="InterPro" id="IPR036388">
    <property type="entry name" value="WH-like_DNA-bd_sf"/>
</dbReference>
<gene>
    <name evidence="8" type="ORF">H5993_08220</name>
</gene>
<protein>
    <submittedName>
        <fullName evidence="8">Response regulator transcription factor</fullName>
    </submittedName>
</protein>
<evidence type="ECO:0000313" key="9">
    <source>
        <dbReference type="Proteomes" id="UP000776629"/>
    </source>
</evidence>
<evidence type="ECO:0000259" key="7">
    <source>
        <dbReference type="PROSITE" id="PS51755"/>
    </source>
</evidence>
<feature type="domain" description="OmpR/PhoB-type" evidence="7">
    <location>
        <begin position="140"/>
        <end position="239"/>
    </location>
</feature>
<keyword evidence="4 6" id="KW-0238">DNA-binding</keyword>
<feature type="DNA-binding region" description="OmpR/PhoB-type" evidence="6">
    <location>
        <begin position="140"/>
        <end position="239"/>
    </location>
</feature>
<keyword evidence="2" id="KW-0902">Two-component regulatory system</keyword>
<dbReference type="EMBL" id="JACJJQ010000047">
    <property type="protein sequence ID" value="MBM6754740.1"/>
    <property type="molecule type" value="Genomic_DNA"/>
</dbReference>
<evidence type="ECO:0000313" key="8">
    <source>
        <dbReference type="EMBL" id="MBM6754740.1"/>
    </source>
</evidence>
<dbReference type="InterPro" id="IPR016032">
    <property type="entry name" value="Sig_transdc_resp-reg_C-effctor"/>
</dbReference>
<evidence type="ECO:0000256" key="3">
    <source>
        <dbReference type="ARBA" id="ARBA00023015"/>
    </source>
</evidence>
<dbReference type="Pfam" id="PF00486">
    <property type="entry name" value="Trans_reg_C"/>
    <property type="match status" value="1"/>
</dbReference>
<dbReference type="Proteomes" id="UP000776629">
    <property type="component" value="Unassembled WGS sequence"/>
</dbReference>
<accession>A0ABS2ER90</accession>
<dbReference type="PROSITE" id="PS51755">
    <property type="entry name" value="OMPR_PHOB"/>
    <property type="match status" value="1"/>
</dbReference>
<evidence type="ECO:0000256" key="2">
    <source>
        <dbReference type="ARBA" id="ARBA00023012"/>
    </source>
</evidence>
<keyword evidence="3" id="KW-0805">Transcription regulation</keyword>
<reference evidence="8 9" key="1">
    <citation type="journal article" date="2021" name="Sci. Rep.">
        <title>The distribution of antibiotic resistance genes in chicken gut microbiota commensals.</title>
        <authorList>
            <person name="Juricova H."/>
            <person name="Matiasovicova J."/>
            <person name="Kubasova T."/>
            <person name="Cejkova D."/>
            <person name="Rychlik I."/>
        </authorList>
    </citation>
    <scope>NUCLEOTIDE SEQUENCE [LARGE SCALE GENOMIC DNA]</scope>
    <source>
        <strain evidence="8 9">An810</strain>
    </source>
</reference>
<dbReference type="Gene3D" id="1.10.10.10">
    <property type="entry name" value="Winged helix-like DNA-binding domain superfamily/Winged helix DNA-binding domain"/>
    <property type="match status" value="1"/>
</dbReference>
<dbReference type="InterPro" id="IPR001867">
    <property type="entry name" value="OmpR/PhoB-type_DNA-bd"/>
</dbReference>
<dbReference type="SMART" id="SM00862">
    <property type="entry name" value="Trans_reg_C"/>
    <property type="match status" value="1"/>
</dbReference>
<comment type="caution">
    <text evidence="8">The sequence shown here is derived from an EMBL/GenBank/DDBJ whole genome shotgun (WGS) entry which is preliminary data.</text>
</comment>
<evidence type="ECO:0000256" key="1">
    <source>
        <dbReference type="ARBA" id="ARBA00022553"/>
    </source>
</evidence>
<keyword evidence="5" id="KW-0804">Transcription</keyword>
<dbReference type="RefSeq" id="WP_180869778.1">
    <property type="nucleotide sequence ID" value="NZ_JACJJQ010000047.1"/>
</dbReference>
<sequence length="244" mass="28389">MTIQKILLLSKDSSFQTRLEKIGIQKDWQITSLTTATQSVTTLFSATFDCVIWDTAACNLDTTLATLMLIRHDFFKPILVLSDTKEARVQRKLYRTRIDGIFSRQIAMDVFCAYLEQKWWLYQQIVKHRQLNQPKKEKPQQLITIGPIQVDRTHFEVSKNKKLVSLTKKEFQLLNYLISHQGQVLSREQLLNGVWGYELLGSSRIVDIHISHLRDKLEVDPKKPKLIKTVRGFGYRLVTEVNSL</sequence>
<evidence type="ECO:0000256" key="5">
    <source>
        <dbReference type="ARBA" id="ARBA00023163"/>
    </source>
</evidence>
<dbReference type="InterPro" id="IPR011006">
    <property type="entry name" value="CheY-like_superfamily"/>
</dbReference>
<proteinExistence type="predicted"/>
<dbReference type="SUPFAM" id="SSF46894">
    <property type="entry name" value="C-terminal effector domain of the bipartite response regulators"/>
    <property type="match status" value="1"/>
</dbReference>
<name>A0ABS2ER90_9LACO</name>
<evidence type="ECO:0000256" key="6">
    <source>
        <dbReference type="PROSITE-ProRule" id="PRU01091"/>
    </source>
</evidence>
<dbReference type="PANTHER" id="PTHR48111:SF1">
    <property type="entry name" value="TWO-COMPONENT RESPONSE REGULATOR ORR33"/>
    <property type="match status" value="1"/>
</dbReference>
<dbReference type="SUPFAM" id="SSF52172">
    <property type="entry name" value="CheY-like"/>
    <property type="match status" value="1"/>
</dbReference>
<keyword evidence="1" id="KW-0597">Phosphoprotein</keyword>
<dbReference type="CDD" id="cd00383">
    <property type="entry name" value="trans_reg_C"/>
    <property type="match status" value="1"/>
</dbReference>
<dbReference type="PANTHER" id="PTHR48111">
    <property type="entry name" value="REGULATOR OF RPOS"/>
    <property type="match status" value="1"/>
</dbReference>
<evidence type="ECO:0000256" key="4">
    <source>
        <dbReference type="ARBA" id="ARBA00023125"/>
    </source>
</evidence>